<feature type="domain" description="Beta-glucuronidase C-terminal" evidence="3">
    <location>
        <begin position="466"/>
        <end position="588"/>
    </location>
</feature>
<feature type="compositionally biased region" description="Gly residues" evidence="1">
    <location>
        <begin position="401"/>
        <end position="421"/>
    </location>
</feature>
<dbReference type="RefSeq" id="XP_066715153.1">
    <property type="nucleotide sequence ID" value="XM_066859666.1"/>
</dbReference>
<evidence type="ECO:0000259" key="3">
    <source>
        <dbReference type="Pfam" id="PF16862"/>
    </source>
</evidence>
<feature type="region of interest" description="Disordered" evidence="1">
    <location>
        <begin position="401"/>
        <end position="429"/>
    </location>
</feature>
<evidence type="ECO:0000313" key="5">
    <source>
        <dbReference type="Proteomes" id="UP001480595"/>
    </source>
</evidence>
<keyword evidence="2" id="KW-0732">Signal</keyword>
<dbReference type="PANTHER" id="PTHR36183">
    <property type="entry name" value="BETA-GLUCURONIDASE"/>
    <property type="match status" value="1"/>
</dbReference>
<dbReference type="Proteomes" id="UP001480595">
    <property type="component" value="Unassembled WGS sequence"/>
</dbReference>
<evidence type="ECO:0000256" key="2">
    <source>
        <dbReference type="SAM" id="SignalP"/>
    </source>
</evidence>
<sequence length="591" mass="63162">MYPTFTLLSLALLGGVEALPNGMSHKRSSGATPAAKTLPIASTQPTGAAAVPADFVGLNVESSFLNNYSNEFSNNLVSALAARMSVPPIVRVGGTSGDEFVFDPAQTRHVKMCIGGECPTGSAASFKVGPGFFEGYKAFPDARMTIQAPLGPNVNETVVRAFMRQAWEARVGAVGGNGSEWKSKIDTIALGNEPEFYTHDVRKYVNDTLKLEEIIIDELKLEGDDRKIFEAGNSAKQPISQYDVADILKNGMDKNKLIKATAEHLYQIDTNEDWNDKTMQDLMLSHKAIVQRFESSYQRSLRASQAHGIPYQISETSAVLASPINSFVSGFGFALWVVDFSLATAARGVARVNHMAGRPIANHVLWTPDHTGGRRNPGPQARAPFAAAVMVADFLRPSSGGAGAGIGGDNEGGDNSEGGDSGSASGSPFTVLNQKRKQDAHVANGEEDVAIHEIDLDRDENPYLSAYAAYSGGKLQRVALVNMRLYNGTAAREQGGTMRRGSETFRIPVPHGVEAVQVQRLHADLGAAAMGFDHSGPQHNVTWAGEQWSKKVDEGKGHFAQGTSQTMEAVKVMGGVAAIKVPDSEAVMVSL</sequence>
<organism evidence="4 5">
    <name type="scientific">Apiospora phragmitis</name>
    <dbReference type="NCBI Taxonomy" id="2905665"/>
    <lineage>
        <taxon>Eukaryota</taxon>
        <taxon>Fungi</taxon>
        <taxon>Dikarya</taxon>
        <taxon>Ascomycota</taxon>
        <taxon>Pezizomycotina</taxon>
        <taxon>Sordariomycetes</taxon>
        <taxon>Xylariomycetidae</taxon>
        <taxon>Amphisphaeriales</taxon>
        <taxon>Apiosporaceae</taxon>
        <taxon>Apiospora</taxon>
    </lineage>
</organism>
<reference evidence="4 5" key="1">
    <citation type="submission" date="2023-01" db="EMBL/GenBank/DDBJ databases">
        <title>Analysis of 21 Apiospora genomes using comparative genomics revels a genus with tremendous synthesis potential of carbohydrate active enzymes and secondary metabolites.</title>
        <authorList>
            <person name="Sorensen T."/>
        </authorList>
    </citation>
    <scope>NUCLEOTIDE SEQUENCE [LARGE SCALE GENOMIC DNA]</scope>
    <source>
        <strain evidence="4 5">CBS 135458</strain>
    </source>
</reference>
<dbReference type="PANTHER" id="PTHR36183:SF2">
    <property type="entry name" value="BETA-GLUCURONIDASE C-TERMINAL DOMAIN-CONTAINING PROTEIN"/>
    <property type="match status" value="1"/>
</dbReference>
<name>A0ABR1USI7_9PEZI</name>
<keyword evidence="5" id="KW-1185">Reference proteome</keyword>
<dbReference type="EMBL" id="JAQQWL010000008">
    <property type="protein sequence ID" value="KAK8061891.1"/>
    <property type="molecule type" value="Genomic_DNA"/>
</dbReference>
<gene>
    <name evidence="4" type="ORF">PG994_008257</name>
</gene>
<evidence type="ECO:0000256" key="1">
    <source>
        <dbReference type="SAM" id="MobiDB-lite"/>
    </source>
</evidence>
<dbReference type="Gene3D" id="2.60.40.1180">
    <property type="entry name" value="Golgi alpha-mannosidase II"/>
    <property type="match status" value="1"/>
</dbReference>
<comment type="caution">
    <text evidence="4">The sequence shown here is derived from an EMBL/GenBank/DDBJ whole genome shotgun (WGS) entry which is preliminary data.</text>
</comment>
<dbReference type="InterPro" id="IPR013780">
    <property type="entry name" value="Glyco_hydro_b"/>
</dbReference>
<dbReference type="InterPro" id="IPR031728">
    <property type="entry name" value="GlcAase_C"/>
</dbReference>
<evidence type="ECO:0000313" key="4">
    <source>
        <dbReference type="EMBL" id="KAK8061891.1"/>
    </source>
</evidence>
<dbReference type="Pfam" id="PF16862">
    <property type="entry name" value="Glyco_hydro_79C"/>
    <property type="match status" value="1"/>
</dbReference>
<dbReference type="Gene3D" id="3.20.20.80">
    <property type="entry name" value="Glycosidases"/>
    <property type="match status" value="1"/>
</dbReference>
<dbReference type="InterPro" id="IPR052974">
    <property type="entry name" value="GH79_Enzymes"/>
</dbReference>
<accession>A0ABR1USI7</accession>
<dbReference type="GeneID" id="92092729"/>
<protein>
    <submittedName>
        <fullName evidence="4">Beta-glucuronidase</fullName>
    </submittedName>
</protein>
<feature type="chain" id="PRO_5045476762" evidence="2">
    <location>
        <begin position="19"/>
        <end position="591"/>
    </location>
</feature>
<proteinExistence type="predicted"/>
<feature type="signal peptide" evidence="2">
    <location>
        <begin position="1"/>
        <end position="18"/>
    </location>
</feature>